<evidence type="ECO:0000256" key="1">
    <source>
        <dbReference type="SAM" id="Phobius"/>
    </source>
</evidence>
<feature type="transmembrane region" description="Helical" evidence="1">
    <location>
        <begin position="35"/>
        <end position="51"/>
    </location>
</feature>
<feature type="transmembrane region" description="Helical" evidence="1">
    <location>
        <begin position="7"/>
        <end position="29"/>
    </location>
</feature>
<evidence type="ECO:0000313" key="3">
    <source>
        <dbReference type="Proteomes" id="UP001436297"/>
    </source>
</evidence>
<dbReference type="RefSeq" id="WP_251521879.1">
    <property type="nucleotide sequence ID" value="NZ_CP128355.1"/>
</dbReference>
<evidence type="ECO:0000313" key="2">
    <source>
        <dbReference type="EMBL" id="XAF71039.1"/>
    </source>
</evidence>
<keyword evidence="1" id="KW-0472">Membrane</keyword>
<gene>
    <name evidence="2" type="ORF">QQM35_02660</name>
</gene>
<keyword evidence="1" id="KW-0812">Transmembrane</keyword>
<keyword evidence="3" id="KW-1185">Reference proteome</keyword>
<protein>
    <submittedName>
        <fullName evidence="2">Uncharacterized protein</fullName>
    </submittedName>
</protein>
<organism evidence="2 3">
    <name type="scientific">Staphylococcus hsinchuensis</name>
    <dbReference type="NCBI Taxonomy" id="3051183"/>
    <lineage>
        <taxon>Bacteria</taxon>
        <taxon>Bacillati</taxon>
        <taxon>Bacillota</taxon>
        <taxon>Bacilli</taxon>
        <taxon>Bacillales</taxon>
        <taxon>Staphylococcaceae</taxon>
        <taxon>Staphylococcus</taxon>
    </lineage>
</organism>
<name>A0ABZ3EF70_9STAP</name>
<dbReference type="EMBL" id="CP128355">
    <property type="protein sequence ID" value="XAF71039.1"/>
    <property type="molecule type" value="Genomic_DNA"/>
</dbReference>
<sequence>MKALNIILNIIFIGILIYGVIMMISDLLGYVEFDGQILIIGIAMIALSELIKHKTTEMILLMLGTLLIIFG</sequence>
<keyword evidence="1" id="KW-1133">Transmembrane helix</keyword>
<dbReference type="Proteomes" id="UP001436297">
    <property type="component" value="Chromosome"/>
</dbReference>
<proteinExistence type="predicted"/>
<accession>A0ABZ3EF70</accession>
<reference evidence="2 3" key="1">
    <citation type="journal article" date="2024" name="Pathogens">
        <title>Staphylococcus hsinchuensis sp. nov., Isolated from Soymilk.</title>
        <authorList>
            <person name="Wang Y.T."/>
            <person name="Lin Y.C."/>
            <person name="Hsieh Y.H."/>
            <person name="Lin Y.T."/>
            <person name="Hamada M."/>
            <person name="Chen C.C."/>
            <person name="Liou J.S."/>
            <person name="Lee A.Y."/>
            <person name="Zhang W.L."/>
            <person name="Chen Y.T."/>
            <person name="Huang C.H."/>
        </authorList>
    </citation>
    <scope>NUCLEOTIDE SEQUENCE [LARGE SCALE GENOMIC DNA]</scope>
    <source>
        <strain evidence="2 3">H164</strain>
    </source>
</reference>